<reference evidence="1" key="1">
    <citation type="submission" date="2021-06" db="EMBL/GenBank/DDBJ databases">
        <authorList>
            <person name="Kallberg Y."/>
            <person name="Tangrot J."/>
            <person name="Rosling A."/>
        </authorList>
    </citation>
    <scope>NUCLEOTIDE SEQUENCE</scope>
    <source>
        <strain evidence="1">MA453B</strain>
    </source>
</reference>
<evidence type="ECO:0000313" key="2">
    <source>
        <dbReference type="Proteomes" id="UP000789405"/>
    </source>
</evidence>
<organism evidence="1 2">
    <name type="scientific">Dentiscutata erythropus</name>
    <dbReference type="NCBI Taxonomy" id="1348616"/>
    <lineage>
        <taxon>Eukaryota</taxon>
        <taxon>Fungi</taxon>
        <taxon>Fungi incertae sedis</taxon>
        <taxon>Mucoromycota</taxon>
        <taxon>Glomeromycotina</taxon>
        <taxon>Glomeromycetes</taxon>
        <taxon>Diversisporales</taxon>
        <taxon>Gigasporaceae</taxon>
        <taxon>Dentiscutata</taxon>
    </lineage>
</organism>
<dbReference type="Proteomes" id="UP000789405">
    <property type="component" value="Unassembled WGS sequence"/>
</dbReference>
<dbReference type="EMBL" id="CAJVPY010025854">
    <property type="protein sequence ID" value="CAG8788857.1"/>
    <property type="molecule type" value="Genomic_DNA"/>
</dbReference>
<sequence length="42" mass="4887">QSKLTKAAIATVQATRFLISSFRYSQTPNDKKIIMMHRVEFE</sequence>
<name>A0A9N9JMC0_9GLOM</name>
<comment type="caution">
    <text evidence="1">The sequence shown here is derived from an EMBL/GenBank/DDBJ whole genome shotgun (WGS) entry which is preliminary data.</text>
</comment>
<proteinExistence type="predicted"/>
<protein>
    <submittedName>
        <fullName evidence="1">791_t:CDS:1</fullName>
    </submittedName>
</protein>
<gene>
    <name evidence="1" type="ORF">DERYTH_LOCUS20988</name>
</gene>
<accession>A0A9N9JMC0</accession>
<evidence type="ECO:0000313" key="1">
    <source>
        <dbReference type="EMBL" id="CAG8788857.1"/>
    </source>
</evidence>
<feature type="non-terminal residue" evidence="1">
    <location>
        <position position="1"/>
    </location>
</feature>
<keyword evidence="2" id="KW-1185">Reference proteome</keyword>
<dbReference type="AlphaFoldDB" id="A0A9N9JMC0"/>